<gene>
    <name evidence="3" type="ORF">TPC1_10941</name>
</gene>
<sequence>TNQVPKPIKMRTARFDPIDTQTANKQVQDNEETQQKPRARPAVKQILNTQESPVLQSAQLASTFATKIRDESFFDFALNSVLVKKRQNRIDNVFDVVQKEKFVYLARFSPLCKSIKWIILVYFGFLALVLAMLLVNNHQGGLEAAVHTVKMKNVTYPISYYGLQQQKLLMTNLQSVDYEANINQFPLSLVIDLADSPSLALMKFTSNQEEFGDNGASFQIQMGTGTRKRIITPEAWFNFDYWANPYFRYTGAENEFCKAKYFSNNEILKIGQPDQEGNNLPLWLLKPEGLVLIQIQLHEWFCFSPLLIKNLQGQKLQVTDLTLNSELIIDFSTQENVKIALENSFVNSITLLNYNSDKTVLLDLNSSNLTVKFTYSKWYFGVCGMTYVDGEIEFQQFKYHVDNKISSEVTFLVEQKVTITSINANLYKLSYEENGFENASFLMIEDEMGLTINVQK</sequence>
<keyword evidence="2" id="KW-0812">Transmembrane</keyword>
<reference evidence="3" key="1">
    <citation type="submission" date="2015-07" db="EMBL/GenBank/DDBJ databases">
        <title>Adaptation to a free-living lifestyle via gene acquisitions in the diplomonad Trepomonas sp. PC1.</title>
        <authorList>
            <person name="Xu F."/>
            <person name="Jerlstrom-Hultqvist J."/>
            <person name="Kolisko M."/>
            <person name="Simpson A.G.B."/>
            <person name="Roger A.J."/>
            <person name="Svard S.G."/>
            <person name="Andersson J.O."/>
        </authorList>
    </citation>
    <scope>NUCLEOTIDE SEQUENCE</scope>
    <source>
        <strain evidence="3">PC1</strain>
    </source>
</reference>
<keyword evidence="2" id="KW-1133">Transmembrane helix</keyword>
<feature type="transmembrane region" description="Helical" evidence="2">
    <location>
        <begin position="117"/>
        <end position="135"/>
    </location>
</feature>
<keyword evidence="2" id="KW-0472">Membrane</keyword>
<protein>
    <submittedName>
        <fullName evidence="3">Uncharacterized protein</fullName>
    </submittedName>
</protein>
<evidence type="ECO:0000256" key="2">
    <source>
        <dbReference type="SAM" id="Phobius"/>
    </source>
</evidence>
<feature type="non-terminal residue" evidence="3">
    <location>
        <position position="456"/>
    </location>
</feature>
<accession>A0A146KKF5</accession>
<dbReference type="EMBL" id="GDID01000700">
    <property type="protein sequence ID" value="JAP95906.1"/>
    <property type="molecule type" value="Transcribed_RNA"/>
</dbReference>
<feature type="region of interest" description="Disordered" evidence="1">
    <location>
        <begin position="1"/>
        <end position="41"/>
    </location>
</feature>
<evidence type="ECO:0000313" key="3">
    <source>
        <dbReference type="EMBL" id="JAP95906.1"/>
    </source>
</evidence>
<name>A0A146KKF5_9EUKA</name>
<evidence type="ECO:0000256" key="1">
    <source>
        <dbReference type="SAM" id="MobiDB-lite"/>
    </source>
</evidence>
<dbReference type="AlphaFoldDB" id="A0A146KKF5"/>
<proteinExistence type="predicted"/>
<organism evidence="3">
    <name type="scientific">Trepomonas sp. PC1</name>
    <dbReference type="NCBI Taxonomy" id="1076344"/>
    <lineage>
        <taxon>Eukaryota</taxon>
        <taxon>Metamonada</taxon>
        <taxon>Diplomonadida</taxon>
        <taxon>Hexamitidae</taxon>
        <taxon>Hexamitinae</taxon>
        <taxon>Trepomonas</taxon>
    </lineage>
</organism>
<feature type="non-terminal residue" evidence="3">
    <location>
        <position position="1"/>
    </location>
</feature>